<dbReference type="WBParaSite" id="maker-unitig_34976-snap-gene-0.1-mRNA-1">
    <property type="protein sequence ID" value="maker-unitig_34976-snap-gene-0.1-mRNA-1"/>
    <property type="gene ID" value="maker-unitig_34976-snap-gene-0.1"/>
</dbReference>
<reference evidence="3" key="1">
    <citation type="submission" date="2016-11" db="UniProtKB">
        <authorList>
            <consortium name="WormBaseParasite"/>
        </authorList>
    </citation>
    <scope>IDENTIFICATION</scope>
</reference>
<evidence type="ECO:0000313" key="2">
    <source>
        <dbReference type="Proteomes" id="UP000095280"/>
    </source>
</evidence>
<name>A0A1I8FHF0_9PLAT</name>
<dbReference type="AlphaFoldDB" id="A0A1I8FHF0"/>
<keyword evidence="2" id="KW-1185">Reference proteome</keyword>
<feature type="region of interest" description="Disordered" evidence="1">
    <location>
        <begin position="1"/>
        <end position="26"/>
    </location>
</feature>
<sequence length="297" mass="33153">ANILLDENGHVCRHQRPRPSPADYSRKGVAYGQPLRLDSASGTAFALVQTATAGRSPYRQQQRRSRDQRQLTAKTGTRFNLSADLWRTRFAGAFANLLAGRLLARQVAQTRWRLSRPPALPRCAEHAFLRPATTATPGCAAGKYPRQARSTRTYAFRYLASFDDEETKVERTPDISISRHLLLTLFMTLVCRSEARVRHSDAGPGGKLLTVSFEGGSTRLWLALSGQARKRYLRLFAQRLRCTAAKPGSSAKPPLNCLAMFDIRPIDRVLAEQWKEEIVAAFEASQTVLSRMNTKAP</sequence>
<evidence type="ECO:0000256" key="1">
    <source>
        <dbReference type="SAM" id="MobiDB-lite"/>
    </source>
</evidence>
<evidence type="ECO:0000313" key="3">
    <source>
        <dbReference type="WBParaSite" id="maker-unitig_34976-snap-gene-0.1-mRNA-1"/>
    </source>
</evidence>
<feature type="region of interest" description="Disordered" evidence="1">
    <location>
        <begin position="53"/>
        <end position="74"/>
    </location>
</feature>
<dbReference type="Proteomes" id="UP000095280">
    <property type="component" value="Unplaced"/>
</dbReference>
<accession>A0A1I8FHF0</accession>
<proteinExistence type="predicted"/>
<protein>
    <submittedName>
        <fullName evidence="3">Arp2/3 complex 34 kDa subunit</fullName>
    </submittedName>
</protein>
<organism evidence="2 3">
    <name type="scientific">Macrostomum lignano</name>
    <dbReference type="NCBI Taxonomy" id="282301"/>
    <lineage>
        <taxon>Eukaryota</taxon>
        <taxon>Metazoa</taxon>
        <taxon>Spiralia</taxon>
        <taxon>Lophotrochozoa</taxon>
        <taxon>Platyhelminthes</taxon>
        <taxon>Rhabditophora</taxon>
        <taxon>Macrostomorpha</taxon>
        <taxon>Macrostomida</taxon>
        <taxon>Macrostomidae</taxon>
        <taxon>Macrostomum</taxon>
    </lineage>
</organism>